<dbReference type="AlphaFoldDB" id="A0A9X1XUF3"/>
<gene>
    <name evidence="2" type="ORF">KP803_21265</name>
</gene>
<accession>A0A9X1XUF3</accession>
<comment type="caution">
    <text evidence="2">The sequence shown here is derived from an EMBL/GenBank/DDBJ whole genome shotgun (WGS) entry which is preliminary data.</text>
</comment>
<organism evidence="2 3">
    <name type="scientific">Vibrio amylolyticus</name>
    <dbReference type="NCBI Taxonomy" id="2847292"/>
    <lineage>
        <taxon>Bacteria</taxon>
        <taxon>Pseudomonadati</taxon>
        <taxon>Pseudomonadota</taxon>
        <taxon>Gammaproteobacteria</taxon>
        <taxon>Vibrionales</taxon>
        <taxon>Vibrionaceae</taxon>
        <taxon>Vibrio</taxon>
    </lineage>
</organism>
<keyword evidence="3" id="KW-1185">Reference proteome</keyword>
<dbReference type="GO" id="GO:0032259">
    <property type="term" value="P:methylation"/>
    <property type="evidence" value="ECO:0007669"/>
    <property type="project" value="UniProtKB-KW"/>
</dbReference>
<dbReference type="CDD" id="cd02440">
    <property type="entry name" value="AdoMet_MTases"/>
    <property type="match status" value="1"/>
</dbReference>
<keyword evidence="2" id="KW-0489">Methyltransferase</keyword>
<dbReference type="Proteomes" id="UP001139559">
    <property type="component" value="Unassembled WGS sequence"/>
</dbReference>
<evidence type="ECO:0000313" key="2">
    <source>
        <dbReference type="EMBL" id="MCK6265794.1"/>
    </source>
</evidence>
<dbReference type="GO" id="GO:0008168">
    <property type="term" value="F:methyltransferase activity"/>
    <property type="evidence" value="ECO:0007669"/>
    <property type="project" value="UniProtKB-KW"/>
</dbReference>
<dbReference type="Gene3D" id="3.40.50.150">
    <property type="entry name" value="Vaccinia Virus protein VP39"/>
    <property type="match status" value="1"/>
</dbReference>
<evidence type="ECO:0000313" key="3">
    <source>
        <dbReference type="Proteomes" id="UP001139559"/>
    </source>
</evidence>
<dbReference type="Pfam" id="PF13649">
    <property type="entry name" value="Methyltransf_25"/>
    <property type="match status" value="1"/>
</dbReference>
<sequence length="202" mass="23634">MHWFDRLSIYLYHYNRINTWSGNFSKIQGWSSDESQFARFEMIKQAANFNGKHLLDLGCGYGELYDYLSLDFQLAKYTGVDQQHQFLKSARRRLRNERDICQFIRSDISKFTLNDVDIVAASGSLNYQSRDPNYITNMITRMYKIANETVVFNLLDSSTFPAQSLLMGYNKQGIYRYCKTLCSSVEVIEGYANEDFTVVMRK</sequence>
<keyword evidence="2" id="KW-0808">Transferase</keyword>
<reference evidence="2" key="1">
    <citation type="submission" date="2021-11" db="EMBL/GenBank/DDBJ databases">
        <title>Vibrio ZSDE26 sp. nov. and Vibrio ZSDZ34 sp. nov., isolated from coastal seawater in Qingdao.</title>
        <authorList>
            <person name="Zhang P."/>
        </authorList>
    </citation>
    <scope>NUCLEOTIDE SEQUENCE</scope>
    <source>
        <strain evidence="2">ZSDE26</strain>
    </source>
</reference>
<dbReference type="InterPro" id="IPR041698">
    <property type="entry name" value="Methyltransf_25"/>
</dbReference>
<protein>
    <submittedName>
        <fullName evidence="2">Class I SAM-dependent methyltransferase</fullName>
    </submittedName>
</protein>
<evidence type="ECO:0000259" key="1">
    <source>
        <dbReference type="Pfam" id="PF13649"/>
    </source>
</evidence>
<dbReference type="RefSeq" id="WP_248010859.1">
    <property type="nucleotide sequence ID" value="NZ_JAJHVV010000020.1"/>
</dbReference>
<feature type="domain" description="Methyltransferase" evidence="1">
    <location>
        <begin position="55"/>
        <end position="141"/>
    </location>
</feature>
<dbReference type="InterPro" id="IPR029063">
    <property type="entry name" value="SAM-dependent_MTases_sf"/>
</dbReference>
<proteinExistence type="predicted"/>
<dbReference type="EMBL" id="JAJHVV010000020">
    <property type="protein sequence ID" value="MCK6265794.1"/>
    <property type="molecule type" value="Genomic_DNA"/>
</dbReference>
<dbReference type="SUPFAM" id="SSF53335">
    <property type="entry name" value="S-adenosyl-L-methionine-dependent methyltransferases"/>
    <property type="match status" value="1"/>
</dbReference>
<name>A0A9X1XUF3_9VIBR</name>